<evidence type="ECO:0000256" key="1">
    <source>
        <dbReference type="SAM" id="MobiDB-lite"/>
    </source>
</evidence>
<feature type="compositionally biased region" description="Basic and acidic residues" evidence="1">
    <location>
        <begin position="431"/>
        <end position="444"/>
    </location>
</feature>
<evidence type="ECO:0008006" key="4">
    <source>
        <dbReference type="Google" id="ProtNLM"/>
    </source>
</evidence>
<gene>
    <name evidence="2" type="ORF">M0R45_028732</name>
</gene>
<evidence type="ECO:0000313" key="2">
    <source>
        <dbReference type="EMBL" id="KAK9920173.1"/>
    </source>
</evidence>
<name>A0AAW1W8M7_RUBAR</name>
<dbReference type="EMBL" id="JBEDUW010000006">
    <property type="protein sequence ID" value="KAK9920173.1"/>
    <property type="molecule type" value="Genomic_DNA"/>
</dbReference>
<dbReference type="Proteomes" id="UP001457282">
    <property type="component" value="Unassembled WGS sequence"/>
</dbReference>
<accession>A0AAW1W8M7</accession>
<protein>
    <recommendedName>
        <fullName evidence="4">Mediator of RNA polymerase II transcription subunit 33A</fullName>
    </recommendedName>
</protein>
<dbReference type="InterPro" id="IPR039638">
    <property type="entry name" value="MED33A/B"/>
</dbReference>
<proteinExistence type="predicted"/>
<dbReference type="PANTHER" id="PTHR33739:SF3">
    <property type="entry name" value="OS07G0681500 PROTEIN"/>
    <property type="match status" value="1"/>
</dbReference>
<dbReference type="GO" id="GO:0016592">
    <property type="term" value="C:mediator complex"/>
    <property type="evidence" value="ECO:0007669"/>
    <property type="project" value="InterPro"/>
</dbReference>
<comment type="caution">
    <text evidence="2">The sequence shown here is derived from an EMBL/GenBank/DDBJ whole genome shotgun (WGS) entry which is preliminary data.</text>
</comment>
<organism evidence="2 3">
    <name type="scientific">Rubus argutus</name>
    <name type="common">Southern blackberry</name>
    <dbReference type="NCBI Taxonomy" id="59490"/>
    <lineage>
        <taxon>Eukaryota</taxon>
        <taxon>Viridiplantae</taxon>
        <taxon>Streptophyta</taxon>
        <taxon>Embryophyta</taxon>
        <taxon>Tracheophyta</taxon>
        <taxon>Spermatophyta</taxon>
        <taxon>Magnoliopsida</taxon>
        <taxon>eudicotyledons</taxon>
        <taxon>Gunneridae</taxon>
        <taxon>Pentapetalae</taxon>
        <taxon>rosids</taxon>
        <taxon>fabids</taxon>
        <taxon>Rosales</taxon>
        <taxon>Rosaceae</taxon>
        <taxon>Rosoideae</taxon>
        <taxon>Rosoideae incertae sedis</taxon>
        <taxon>Rubus</taxon>
    </lineage>
</organism>
<feature type="region of interest" description="Disordered" evidence="1">
    <location>
        <begin position="419"/>
        <end position="444"/>
    </location>
</feature>
<dbReference type="GO" id="GO:2000762">
    <property type="term" value="P:regulation of phenylpropanoid metabolic process"/>
    <property type="evidence" value="ECO:0007669"/>
    <property type="project" value="InterPro"/>
</dbReference>
<keyword evidence="3" id="KW-1185">Reference proteome</keyword>
<sequence length="1318" mass="143773">MGSAELERRVVELVTATQRKEEESPVVWAMELGQCVAAAPSIELGEVVVSQLCFRHNKPSLWKFLDLSLSSGLLSPLHVLSLLSSRVIPQRRSQPEAYRLFLELLLRYAFSFGTISGNTSKEKIAETVDLALQLSETYKVRVVEFGHALVLFFFSTIISLIDSTLDDWELNMASRKRPRLAFGGSGYYDVEIDSRGSEDVKSNEHQERIRRMNSFLAIEVLGKLTESRKALVLLRLVHLNMPEKFNGLLQRLRFLEARQMASSDLNTAVQLLARLSGNIQRVLGFEYQLNKRQLIGVLLDIGCQKPTFHCKSGFGPSTCWVPLDIYMENALDGKQLSIKSAINILAEGIMTLQVINQASWQETFLALWLSALRLVQRERDPLEGPIPHLEARLCVLLSIVPLAIADVLEGGTNLNSSSLHKDTASGTVENGDGHEINGKSNTSRKDGLISSLQVLGNFSGLLCPPSSVIDSANSAATKAARFIHNSNNEKGASGGSSCGDICIKSGGDMRHLVVEACIARELIDTSAYFWPGYVSASMISPSNTSPVQKSPWSTFMEGAPLRDSLINSLIMTPASSFAEIEKVYHIALNGLEEEKSAAAKILCGASLRSGWNIQEHVVHFVVKLLSPPVPPNYTGPNHLMDHMSMLSAILFRASTMDTVHILSLHGMVPKVAASLIPLCEVFGSLKPTENNRSSMGDESSIYMVFSLAFLVLLRLWKFYRPPLEQYIAERGGAGGGELTLEYLLLLRNSHVASTWNEKNSSGDQFESASEKLMYIDSYPKLQAWYSQNKSCVASTFSGLSRENPLHDVANKILSMIYWKMTRSGASSSTSAGPSSSSVSGSPADVGEDAKPMLPAWEVLEAIPFVLEAILTACAHGRLSSRDLTTGLRDLVEFLPASLATIISYFSAEVTRGIWKPVPMNGTDWPSPATILKSVESEIKEILEAVGVNVPSCFTEISTVMLPLPLAALVSLTITFKLETCFEYIHAVAGLALENCASGCPWPSMPIVGCLWAQKVRRWHHFIVVSCSRSVFRQNKDAVAQLLRSCFSSFFGSHHTSTSLLSSQSSVSGLLGYTITGCSARPSVAPGFLYLRSCRTIPVVQYVNNVIVGLVAEYALKLTTKWASTDSPRLNSTQASLSLAISKAKEAATLGACLLCVAGGVRLVQELYRETIPTWLLSPKEEKLGEASSVSRVMEGYAMAYLVILAGSIEWGFGGKLSSWALSRRAGIVGIHMDFLAGVLEGDISLGCDPATWKSYVSCLVGLMVNFAPAWIKDVKMETLRKLASGLRGWHECELALSLLERGGPSVIGSAAELVNVLD</sequence>
<feature type="compositionally biased region" description="Polar residues" evidence="1">
    <location>
        <begin position="419"/>
        <end position="428"/>
    </location>
</feature>
<evidence type="ECO:0000313" key="3">
    <source>
        <dbReference type="Proteomes" id="UP001457282"/>
    </source>
</evidence>
<reference evidence="2 3" key="1">
    <citation type="journal article" date="2023" name="G3 (Bethesda)">
        <title>A chromosome-length genome assembly and annotation of blackberry (Rubus argutus, cv. 'Hillquist').</title>
        <authorList>
            <person name="Bruna T."/>
            <person name="Aryal R."/>
            <person name="Dudchenko O."/>
            <person name="Sargent D.J."/>
            <person name="Mead D."/>
            <person name="Buti M."/>
            <person name="Cavallini A."/>
            <person name="Hytonen T."/>
            <person name="Andres J."/>
            <person name="Pham M."/>
            <person name="Weisz D."/>
            <person name="Mascagni F."/>
            <person name="Usai G."/>
            <person name="Natali L."/>
            <person name="Bassil N."/>
            <person name="Fernandez G.E."/>
            <person name="Lomsadze A."/>
            <person name="Armour M."/>
            <person name="Olukolu B."/>
            <person name="Poorten T."/>
            <person name="Britton C."/>
            <person name="Davik J."/>
            <person name="Ashrafi H."/>
            <person name="Aiden E.L."/>
            <person name="Borodovsky M."/>
            <person name="Worthington M."/>
        </authorList>
    </citation>
    <scope>NUCLEOTIDE SEQUENCE [LARGE SCALE GENOMIC DNA]</scope>
    <source>
        <strain evidence="2">PI 553951</strain>
    </source>
</reference>
<dbReference type="PANTHER" id="PTHR33739">
    <property type="entry name" value="OS07G0681500 PROTEIN"/>
    <property type="match status" value="1"/>
</dbReference>